<protein>
    <recommendedName>
        <fullName evidence="4">DUF3108 domain-containing protein</fullName>
    </recommendedName>
</protein>
<evidence type="ECO:0000256" key="1">
    <source>
        <dbReference type="SAM" id="MobiDB-lite"/>
    </source>
</evidence>
<dbReference type="EMBL" id="JACHHY010000008">
    <property type="protein sequence ID" value="MBB5018355.1"/>
    <property type="molecule type" value="Genomic_DNA"/>
</dbReference>
<accession>A0A840MLI6</accession>
<reference evidence="2 3" key="1">
    <citation type="submission" date="2020-08" db="EMBL/GenBank/DDBJ databases">
        <title>Genomic Encyclopedia of Type Strains, Phase IV (KMG-IV): sequencing the most valuable type-strain genomes for metagenomic binning, comparative biology and taxonomic classification.</title>
        <authorList>
            <person name="Goeker M."/>
        </authorList>
    </citation>
    <scope>NUCLEOTIDE SEQUENCE [LARGE SCALE GENOMIC DNA]</scope>
    <source>
        <strain evidence="2 3">DSM 27165</strain>
    </source>
</reference>
<gene>
    <name evidence="2" type="ORF">HNQ59_001643</name>
</gene>
<name>A0A840MLI6_9PROT</name>
<dbReference type="InterPro" id="IPR021457">
    <property type="entry name" value="DUF3108"/>
</dbReference>
<evidence type="ECO:0000313" key="3">
    <source>
        <dbReference type="Proteomes" id="UP000575898"/>
    </source>
</evidence>
<comment type="caution">
    <text evidence="2">The sequence shown here is derived from an EMBL/GenBank/DDBJ whole genome shotgun (WGS) entry which is preliminary data.</text>
</comment>
<feature type="compositionally biased region" description="Basic residues" evidence="1">
    <location>
        <begin position="98"/>
        <end position="107"/>
    </location>
</feature>
<organism evidence="2 3">
    <name type="scientific">Chitinivorax tropicus</name>
    <dbReference type="NCBI Taxonomy" id="714531"/>
    <lineage>
        <taxon>Bacteria</taxon>
        <taxon>Pseudomonadati</taxon>
        <taxon>Pseudomonadota</taxon>
        <taxon>Betaproteobacteria</taxon>
        <taxon>Chitinivorax</taxon>
    </lineage>
</organism>
<proteinExistence type="predicted"/>
<dbReference type="Pfam" id="PF11306">
    <property type="entry name" value="DUF3108"/>
    <property type="match status" value="1"/>
</dbReference>
<feature type="region of interest" description="Disordered" evidence="1">
    <location>
        <begin position="94"/>
        <end position="130"/>
    </location>
</feature>
<evidence type="ECO:0008006" key="4">
    <source>
        <dbReference type="Google" id="ProtNLM"/>
    </source>
</evidence>
<dbReference type="RefSeq" id="WP_184037511.1">
    <property type="nucleotide sequence ID" value="NZ_JACHHY010000008.1"/>
</dbReference>
<sequence length="406" mass="43744">MGDQAGMKPWVTRTLIIAFVLSVLVHLLTLFGEQIYAVVLGLMGEKIEVHETQQSLAEQEIALEEQVEAGVPTKPLIDTLNVYLVPAAQLKPPAAKPKVTKPARKKPAQPVVVDQPVKPAQPSVAESSPEVVAVTEPAKVDSPVIAPSEAPNVAPVAEATPLADATPKATPSEAAPALEDGAASGKAFPQDMRVYYTALGIGEAVLSWKQDGNAYTIELKAAGLGRSILGRAKGAVTKAGLKPDEYREFRDGKLDSPKYVVTFDWAGNTVSYGDPNALKHEPINAGALDILSMYFQVALRGSKTMDRELQIITGKKLYTQRYHIEGESMIHVPGAGDVNAILVKGENERGRGDFWLAPEWYNLPIKVNLDLAGKMIVPLDVTKVEVAGKVLLSRPKPPPPRPKRDR</sequence>
<keyword evidence="3" id="KW-1185">Reference proteome</keyword>
<dbReference type="AlphaFoldDB" id="A0A840MLI6"/>
<dbReference type="Proteomes" id="UP000575898">
    <property type="component" value="Unassembled WGS sequence"/>
</dbReference>
<evidence type="ECO:0000313" key="2">
    <source>
        <dbReference type="EMBL" id="MBB5018355.1"/>
    </source>
</evidence>